<feature type="region of interest" description="Disordered" evidence="7">
    <location>
        <begin position="563"/>
        <end position="606"/>
    </location>
</feature>
<evidence type="ECO:0000256" key="2">
    <source>
        <dbReference type="ARBA" id="ARBA00022490"/>
    </source>
</evidence>
<dbReference type="GO" id="GO:0005737">
    <property type="term" value="C:cytoplasm"/>
    <property type="evidence" value="ECO:0007669"/>
    <property type="project" value="UniProtKB-SubCell"/>
</dbReference>
<evidence type="ECO:0000256" key="1">
    <source>
        <dbReference type="ARBA" id="ARBA00004496"/>
    </source>
</evidence>
<name>A0A151Z9Y6_TIELA</name>
<keyword evidence="2" id="KW-0963">Cytoplasm</keyword>
<accession>A0A151Z9Y6</accession>
<comment type="caution">
    <text evidence="10">The sequence shown here is derived from an EMBL/GenBank/DDBJ whole genome shotgun (WGS) entry which is preliminary data.</text>
</comment>
<gene>
    <name evidence="10" type="ORF">DLAC_09397</name>
</gene>
<feature type="domain" description="RING-type" evidence="8">
    <location>
        <begin position="705"/>
        <end position="744"/>
    </location>
</feature>
<evidence type="ECO:0000256" key="5">
    <source>
        <dbReference type="ARBA" id="ARBA00022833"/>
    </source>
</evidence>
<sequence length="756" mass="87706">MSIIYSTPTISFAPDIAESSSSNSSSNGKTSLFPTDNKQVKKWNTTMTTALTKGAPVMSTDFILFDMKWKVLLVPPFNQNDRALVNKQYLSAYLILDSAPKNSSAKVDFTIEIFNHKQKQYQSKFQSFEFTEEKSYSGFNEFIELSKLSLFVFEGKCKIQVTIGIVENQMEMTDSQKQIYKHINQFTSLVKSSSSRYHSLYYTLYMIPLIRDIVMKLDGADKPNIAQTFQLQRLFFYLVKNESILDIKLNKAIQNFTMFHDCQPMDFRTIYQEIIQQFHERSGNPHGLVINSLFGFSPLSRTFYGMPTLTQPQTTQPTFFQMLKAELSDNLTPALLQVSLPYQQYLIAENENKRYPPPDTVTTDMSKHLTFNKFPEDFYLADVFSKGERDPFHRYILFSVWIHERKSMSLNPDIGEFYTFVKPSNQWVKIQSNGQPKMVSSHYVMAAANGMSNNQCFHSSITQEYRLHRNSSSAYMLVYVLESQLYNLFNHPYDYASKVSPDKFQLKEDDILDTILPTTTATTTTTSKNSTSTVPEPQNNNQYEELMNKIKQLEDRIQEFDKRLQESNSTAESYQKQFRESEERHKQIESKSRDEREKSKKMIDNLKSENEKFRILQQTTRNESTLVINKLQTELQVSKKESQTYQSEKAKLENKVKEQEKIISKWQSTSGEISQLDVNELITLQDQLTKQTRRVVKAIENKKQCIICWERNRTHLFVPCGHLATCDTCASALVKERKPCPLCRTAIQQAIKTFTI</sequence>
<dbReference type="SUPFAM" id="SSF54001">
    <property type="entry name" value="Cysteine proteinases"/>
    <property type="match status" value="1"/>
</dbReference>
<dbReference type="PANTHER" id="PTHR46858">
    <property type="entry name" value="OS05G0521000 PROTEIN"/>
    <property type="match status" value="1"/>
</dbReference>
<keyword evidence="5" id="KW-0862">Zinc</keyword>
<dbReference type="Gene3D" id="3.30.40.10">
    <property type="entry name" value="Zinc/RING finger domain, C3HC4 (zinc finger)"/>
    <property type="match status" value="1"/>
</dbReference>
<dbReference type="PROSITE" id="PS50089">
    <property type="entry name" value="ZF_RING_2"/>
    <property type="match status" value="1"/>
</dbReference>
<dbReference type="InterPro" id="IPR013083">
    <property type="entry name" value="Znf_RING/FYVE/PHD"/>
</dbReference>
<dbReference type="InterPro" id="IPR038765">
    <property type="entry name" value="Papain-like_cys_pep_sf"/>
</dbReference>
<evidence type="ECO:0000256" key="4">
    <source>
        <dbReference type="ARBA" id="ARBA00022771"/>
    </source>
</evidence>
<dbReference type="InterPro" id="IPR008974">
    <property type="entry name" value="TRAF-like"/>
</dbReference>
<dbReference type="GO" id="GO:0061630">
    <property type="term" value="F:ubiquitin protein ligase activity"/>
    <property type="evidence" value="ECO:0007669"/>
    <property type="project" value="TreeGrafter"/>
</dbReference>
<dbReference type="PROSITE" id="PS50144">
    <property type="entry name" value="MATH"/>
    <property type="match status" value="1"/>
</dbReference>
<keyword evidence="4 6" id="KW-0863">Zinc-finger</keyword>
<evidence type="ECO:0000256" key="7">
    <source>
        <dbReference type="SAM" id="MobiDB-lite"/>
    </source>
</evidence>
<dbReference type="InParanoid" id="A0A151Z9Y6"/>
<dbReference type="Gene3D" id="2.60.210.10">
    <property type="entry name" value="Apoptosis, Tumor Necrosis Factor Receptor Associated Protein 2, Chain A"/>
    <property type="match status" value="1"/>
</dbReference>
<keyword evidence="11" id="KW-1185">Reference proteome</keyword>
<dbReference type="CDD" id="cd00121">
    <property type="entry name" value="MATH"/>
    <property type="match status" value="1"/>
</dbReference>
<evidence type="ECO:0000256" key="3">
    <source>
        <dbReference type="ARBA" id="ARBA00022723"/>
    </source>
</evidence>
<comment type="subcellular location">
    <subcellularLocation>
        <location evidence="1">Cytoplasm</location>
    </subcellularLocation>
</comment>
<dbReference type="EMBL" id="LODT01000037">
    <property type="protein sequence ID" value="KYQ90759.1"/>
    <property type="molecule type" value="Genomic_DNA"/>
</dbReference>
<dbReference type="Pfam" id="PF22486">
    <property type="entry name" value="MATH_2"/>
    <property type="match status" value="1"/>
</dbReference>
<proteinExistence type="predicted"/>
<dbReference type="OMA" id="IVENQME"/>
<dbReference type="OrthoDB" id="10251804at2759"/>
<dbReference type="GO" id="GO:0008270">
    <property type="term" value="F:zinc ion binding"/>
    <property type="evidence" value="ECO:0007669"/>
    <property type="project" value="UniProtKB-KW"/>
</dbReference>
<evidence type="ECO:0000259" key="9">
    <source>
        <dbReference type="PROSITE" id="PS50144"/>
    </source>
</evidence>
<dbReference type="SUPFAM" id="SSF57850">
    <property type="entry name" value="RING/U-box"/>
    <property type="match status" value="1"/>
</dbReference>
<protein>
    <recommendedName>
        <fullName evidence="12">RING zinc finger-containing protein</fullName>
    </recommendedName>
</protein>
<dbReference type="SUPFAM" id="SSF49599">
    <property type="entry name" value="TRAF domain-like"/>
    <property type="match status" value="1"/>
</dbReference>
<evidence type="ECO:0000313" key="11">
    <source>
        <dbReference type="Proteomes" id="UP000076078"/>
    </source>
</evidence>
<evidence type="ECO:0000259" key="8">
    <source>
        <dbReference type="PROSITE" id="PS50089"/>
    </source>
</evidence>
<keyword evidence="3" id="KW-0479">Metal-binding</keyword>
<evidence type="ECO:0000313" key="10">
    <source>
        <dbReference type="EMBL" id="KYQ90759.1"/>
    </source>
</evidence>
<dbReference type="AlphaFoldDB" id="A0A151Z9Y6"/>
<dbReference type="PANTHER" id="PTHR46858:SF5">
    <property type="entry name" value="E3 UBIQUITIN-PROTEIN LIGASE APD1-RELATED"/>
    <property type="match status" value="1"/>
</dbReference>
<dbReference type="STRING" id="361077.A0A151Z9Y6"/>
<dbReference type="GO" id="GO:0016567">
    <property type="term" value="P:protein ubiquitination"/>
    <property type="evidence" value="ECO:0007669"/>
    <property type="project" value="TreeGrafter"/>
</dbReference>
<dbReference type="InterPro" id="IPR001841">
    <property type="entry name" value="Znf_RING"/>
</dbReference>
<feature type="compositionally biased region" description="Polar residues" evidence="7">
    <location>
        <begin position="566"/>
        <end position="576"/>
    </location>
</feature>
<feature type="compositionally biased region" description="Basic and acidic residues" evidence="7">
    <location>
        <begin position="577"/>
        <end position="606"/>
    </location>
</feature>
<feature type="compositionally biased region" description="Low complexity" evidence="7">
    <location>
        <begin position="521"/>
        <end position="533"/>
    </location>
</feature>
<dbReference type="SMART" id="SM00061">
    <property type="entry name" value="MATH"/>
    <property type="match status" value="1"/>
</dbReference>
<dbReference type="InterPro" id="IPR002083">
    <property type="entry name" value="MATH/TRAF_dom"/>
</dbReference>
<dbReference type="Pfam" id="PF13920">
    <property type="entry name" value="zf-C3HC4_3"/>
    <property type="match status" value="1"/>
</dbReference>
<evidence type="ECO:0008006" key="12">
    <source>
        <dbReference type="Google" id="ProtNLM"/>
    </source>
</evidence>
<dbReference type="Proteomes" id="UP000076078">
    <property type="component" value="Unassembled WGS sequence"/>
</dbReference>
<feature type="domain" description="MATH" evidence="9">
    <location>
        <begin position="38"/>
        <end position="163"/>
    </location>
</feature>
<evidence type="ECO:0000256" key="6">
    <source>
        <dbReference type="PROSITE-ProRule" id="PRU00175"/>
    </source>
</evidence>
<organism evidence="10 11">
    <name type="scientific">Tieghemostelium lacteum</name>
    <name type="common">Slime mold</name>
    <name type="synonym">Dictyostelium lacteum</name>
    <dbReference type="NCBI Taxonomy" id="361077"/>
    <lineage>
        <taxon>Eukaryota</taxon>
        <taxon>Amoebozoa</taxon>
        <taxon>Evosea</taxon>
        <taxon>Eumycetozoa</taxon>
        <taxon>Dictyostelia</taxon>
        <taxon>Dictyosteliales</taxon>
        <taxon>Raperosteliaceae</taxon>
        <taxon>Tieghemostelium</taxon>
    </lineage>
</organism>
<feature type="region of interest" description="Disordered" evidence="7">
    <location>
        <begin position="521"/>
        <end position="542"/>
    </location>
</feature>
<reference evidence="10 11" key="1">
    <citation type="submission" date="2015-12" db="EMBL/GenBank/DDBJ databases">
        <title>Dictyostelia acquired genes for synthesis and detection of signals that induce cell-type specialization by lateral gene transfer from prokaryotes.</title>
        <authorList>
            <person name="Gloeckner G."/>
            <person name="Schaap P."/>
        </authorList>
    </citation>
    <scope>NUCLEOTIDE SEQUENCE [LARGE SCALE GENOMIC DNA]</scope>
    <source>
        <strain evidence="10 11">TK</strain>
    </source>
</reference>